<dbReference type="InterPro" id="IPR008972">
    <property type="entry name" value="Cupredoxin"/>
</dbReference>
<gene>
    <name evidence="9" type="ORF">LVIROSA_LOCUS36032</name>
</gene>
<dbReference type="PROSITE" id="PS51485">
    <property type="entry name" value="PHYTOCYANIN"/>
    <property type="match status" value="1"/>
</dbReference>
<dbReference type="PANTHER" id="PTHR33021">
    <property type="entry name" value="BLUE COPPER PROTEIN"/>
    <property type="match status" value="1"/>
</dbReference>
<evidence type="ECO:0000256" key="7">
    <source>
        <dbReference type="SAM" id="SignalP"/>
    </source>
</evidence>
<feature type="domain" description="Phytocyanin" evidence="8">
    <location>
        <begin position="30"/>
        <end position="127"/>
    </location>
</feature>
<dbReference type="FunFam" id="2.60.40.420:FF:000013">
    <property type="entry name" value="basic blue protein-like"/>
    <property type="match status" value="1"/>
</dbReference>
<keyword evidence="1" id="KW-0479">Metal-binding</keyword>
<evidence type="ECO:0000256" key="5">
    <source>
        <dbReference type="ARBA" id="ARBA00082491"/>
    </source>
</evidence>
<keyword evidence="3" id="KW-1015">Disulfide bond</keyword>
<dbReference type="CDD" id="cd11013">
    <property type="entry name" value="Plantacyanin"/>
    <property type="match status" value="1"/>
</dbReference>
<dbReference type="InterPro" id="IPR039391">
    <property type="entry name" value="Phytocyanin-like"/>
</dbReference>
<evidence type="ECO:0000313" key="9">
    <source>
        <dbReference type="EMBL" id="CAH1450614.1"/>
    </source>
</evidence>
<keyword evidence="2" id="KW-0186">Copper</keyword>
<name>A0AAU9PKA0_9ASTR</name>
<evidence type="ECO:0000256" key="1">
    <source>
        <dbReference type="ARBA" id="ARBA00022723"/>
    </source>
</evidence>
<dbReference type="Proteomes" id="UP001157418">
    <property type="component" value="Unassembled WGS sequence"/>
</dbReference>
<dbReference type="SUPFAM" id="SSF49503">
    <property type="entry name" value="Cupredoxins"/>
    <property type="match status" value="1"/>
</dbReference>
<proteinExistence type="predicted"/>
<dbReference type="AlphaFoldDB" id="A0AAU9PKA0"/>
<dbReference type="PANTHER" id="PTHR33021:SF9">
    <property type="entry name" value="PUTATIVE, EXPRESSED-RELATED"/>
    <property type="match status" value="1"/>
</dbReference>
<dbReference type="InterPro" id="IPR041844">
    <property type="entry name" value="Plantacyanin"/>
</dbReference>
<sequence length="212" mass="22818">MAEGRGSAMVAAVVLSFMLVSLHCEVAQAATYVVGGRSGWTFGLSNWPRGKNFKAGDILVFNYKIGAHNVVAVNKAGYKGCSNTPRNAKVYSSGKDQIRLVKGLNNFICTFPGHCDAGMKIQVCCISISKGSIGIISHLKLRINVCSVFVIICEEENGEENIDEEGLYDLSFLGDSIFDVPISIVLPNQPEKESKGEGDQFDQGDPESSSSE</sequence>
<evidence type="ECO:0000313" key="10">
    <source>
        <dbReference type="Proteomes" id="UP001157418"/>
    </source>
</evidence>
<feature type="region of interest" description="Disordered" evidence="6">
    <location>
        <begin position="188"/>
        <end position="212"/>
    </location>
</feature>
<evidence type="ECO:0000259" key="8">
    <source>
        <dbReference type="PROSITE" id="PS51485"/>
    </source>
</evidence>
<dbReference type="GO" id="GO:0009055">
    <property type="term" value="F:electron transfer activity"/>
    <property type="evidence" value="ECO:0007669"/>
    <property type="project" value="InterPro"/>
</dbReference>
<dbReference type="InterPro" id="IPR003245">
    <property type="entry name" value="Phytocyanin_dom"/>
</dbReference>
<dbReference type="GO" id="GO:0046872">
    <property type="term" value="F:metal ion binding"/>
    <property type="evidence" value="ECO:0007669"/>
    <property type="project" value="UniProtKB-KW"/>
</dbReference>
<organism evidence="9 10">
    <name type="scientific">Lactuca virosa</name>
    <dbReference type="NCBI Taxonomy" id="75947"/>
    <lineage>
        <taxon>Eukaryota</taxon>
        <taxon>Viridiplantae</taxon>
        <taxon>Streptophyta</taxon>
        <taxon>Embryophyta</taxon>
        <taxon>Tracheophyta</taxon>
        <taxon>Spermatophyta</taxon>
        <taxon>Magnoliopsida</taxon>
        <taxon>eudicotyledons</taxon>
        <taxon>Gunneridae</taxon>
        <taxon>Pentapetalae</taxon>
        <taxon>asterids</taxon>
        <taxon>campanulids</taxon>
        <taxon>Asterales</taxon>
        <taxon>Asteraceae</taxon>
        <taxon>Cichorioideae</taxon>
        <taxon>Cichorieae</taxon>
        <taxon>Lactucinae</taxon>
        <taxon>Lactuca</taxon>
    </lineage>
</organism>
<dbReference type="Pfam" id="PF02298">
    <property type="entry name" value="Cu_bind_like"/>
    <property type="match status" value="1"/>
</dbReference>
<feature type="signal peptide" evidence="7">
    <location>
        <begin position="1"/>
        <end position="29"/>
    </location>
</feature>
<keyword evidence="10" id="KW-1185">Reference proteome</keyword>
<evidence type="ECO:0000256" key="4">
    <source>
        <dbReference type="ARBA" id="ARBA00071970"/>
    </source>
</evidence>
<dbReference type="EMBL" id="CAKMRJ010005634">
    <property type="protein sequence ID" value="CAH1450614.1"/>
    <property type="molecule type" value="Genomic_DNA"/>
</dbReference>
<feature type="chain" id="PRO_5043762350" description="Basic blue protein" evidence="7">
    <location>
        <begin position="30"/>
        <end position="212"/>
    </location>
</feature>
<dbReference type="GO" id="GO:0005886">
    <property type="term" value="C:plasma membrane"/>
    <property type="evidence" value="ECO:0007669"/>
    <property type="project" value="TreeGrafter"/>
</dbReference>
<reference evidence="9 10" key="1">
    <citation type="submission" date="2022-01" db="EMBL/GenBank/DDBJ databases">
        <authorList>
            <person name="Xiong W."/>
            <person name="Schranz E."/>
        </authorList>
    </citation>
    <scope>NUCLEOTIDE SEQUENCE [LARGE SCALE GENOMIC DNA]</scope>
</reference>
<evidence type="ECO:0000256" key="3">
    <source>
        <dbReference type="ARBA" id="ARBA00023157"/>
    </source>
</evidence>
<keyword evidence="7" id="KW-0732">Signal</keyword>
<comment type="caution">
    <text evidence="9">The sequence shown here is derived from an EMBL/GenBank/DDBJ whole genome shotgun (WGS) entry which is preliminary data.</text>
</comment>
<accession>A0AAU9PKA0</accession>
<evidence type="ECO:0000256" key="2">
    <source>
        <dbReference type="ARBA" id="ARBA00023008"/>
    </source>
</evidence>
<protein>
    <recommendedName>
        <fullName evidence="4">Basic blue protein</fullName>
    </recommendedName>
    <alternativeName>
        <fullName evidence="5">Plantacyanin</fullName>
    </alternativeName>
</protein>
<evidence type="ECO:0000256" key="6">
    <source>
        <dbReference type="SAM" id="MobiDB-lite"/>
    </source>
</evidence>
<dbReference type="Gene3D" id="2.60.40.420">
    <property type="entry name" value="Cupredoxins - blue copper proteins"/>
    <property type="match status" value="1"/>
</dbReference>